<accession>A0A2Z7BEM8</accession>
<organism evidence="2 3">
    <name type="scientific">Dorcoceras hygrometricum</name>
    <dbReference type="NCBI Taxonomy" id="472368"/>
    <lineage>
        <taxon>Eukaryota</taxon>
        <taxon>Viridiplantae</taxon>
        <taxon>Streptophyta</taxon>
        <taxon>Embryophyta</taxon>
        <taxon>Tracheophyta</taxon>
        <taxon>Spermatophyta</taxon>
        <taxon>Magnoliopsida</taxon>
        <taxon>eudicotyledons</taxon>
        <taxon>Gunneridae</taxon>
        <taxon>Pentapetalae</taxon>
        <taxon>asterids</taxon>
        <taxon>lamiids</taxon>
        <taxon>Lamiales</taxon>
        <taxon>Gesneriaceae</taxon>
        <taxon>Didymocarpoideae</taxon>
        <taxon>Trichosporeae</taxon>
        <taxon>Loxocarpinae</taxon>
        <taxon>Dorcoceras</taxon>
    </lineage>
</organism>
<dbReference type="EMBL" id="KV007044">
    <property type="protein sequence ID" value="KZV31899.1"/>
    <property type="molecule type" value="Genomic_DNA"/>
</dbReference>
<dbReference type="Proteomes" id="UP000250235">
    <property type="component" value="Unassembled WGS sequence"/>
</dbReference>
<reference evidence="2 3" key="1">
    <citation type="journal article" date="2015" name="Proc. Natl. Acad. Sci. U.S.A.">
        <title>The resurrection genome of Boea hygrometrica: A blueprint for survival of dehydration.</title>
        <authorList>
            <person name="Xiao L."/>
            <person name="Yang G."/>
            <person name="Zhang L."/>
            <person name="Yang X."/>
            <person name="Zhao S."/>
            <person name="Ji Z."/>
            <person name="Zhou Q."/>
            <person name="Hu M."/>
            <person name="Wang Y."/>
            <person name="Chen M."/>
            <person name="Xu Y."/>
            <person name="Jin H."/>
            <person name="Xiao X."/>
            <person name="Hu G."/>
            <person name="Bao F."/>
            <person name="Hu Y."/>
            <person name="Wan P."/>
            <person name="Li L."/>
            <person name="Deng X."/>
            <person name="Kuang T."/>
            <person name="Xiang C."/>
            <person name="Zhu J.K."/>
            <person name="Oliver M.J."/>
            <person name="He Y."/>
        </authorList>
    </citation>
    <scope>NUCLEOTIDE SEQUENCE [LARGE SCALE GENOMIC DNA]</scope>
    <source>
        <strain evidence="3">cv. XS01</strain>
    </source>
</reference>
<feature type="region of interest" description="Disordered" evidence="1">
    <location>
        <begin position="37"/>
        <end position="87"/>
    </location>
</feature>
<feature type="compositionally biased region" description="Basic and acidic residues" evidence="1">
    <location>
        <begin position="78"/>
        <end position="87"/>
    </location>
</feature>
<protein>
    <submittedName>
        <fullName evidence="2">Zinc finger CCCH domain-containing protein 41-like</fullName>
    </submittedName>
</protein>
<name>A0A2Z7BEM8_9LAMI</name>
<sequence length="87" mass="9720">MSIRRLYAELRQNREQYRSYRAQAGLPIELPESYVYGAPSNAQNPGVTGGKIEQKTTQSSANVDEKPVHGQTDTRGFSTDDIRTLGF</sequence>
<gene>
    <name evidence="2" type="ORF">F511_42452</name>
</gene>
<proteinExistence type="predicted"/>
<evidence type="ECO:0000313" key="2">
    <source>
        <dbReference type="EMBL" id="KZV31899.1"/>
    </source>
</evidence>
<evidence type="ECO:0000256" key="1">
    <source>
        <dbReference type="SAM" id="MobiDB-lite"/>
    </source>
</evidence>
<evidence type="ECO:0000313" key="3">
    <source>
        <dbReference type="Proteomes" id="UP000250235"/>
    </source>
</evidence>
<keyword evidence="3" id="KW-1185">Reference proteome</keyword>
<dbReference type="AlphaFoldDB" id="A0A2Z7BEM8"/>